<feature type="compositionally biased region" description="Polar residues" evidence="1">
    <location>
        <begin position="67"/>
        <end position="94"/>
    </location>
</feature>
<gene>
    <name evidence="2" type="ORF">PCOS0759_LOCUS1747</name>
</gene>
<proteinExistence type="predicted"/>
<protein>
    <submittedName>
        <fullName evidence="2">Uncharacterized protein</fullName>
    </submittedName>
</protein>
<dbReference type="EMBL" id="HBGD01002094">
    <property type="protein sequence ID" value="CAD9078515.1"/>
    <property type="molecule type" value="Transcribed_RNA"/>
</dbReference>
<reference evidence="2" key="1">
    <citation type="submission" date="2021-01" db="EMBL/GenBank/DDBJ databases">
        <authorList>
            <person name="Corre E."/>
            <person name="Pelletier E."/>
            <person name="Niang G."/>
            <person name="Scheremetjew M."/>
            <person name="Finn R."/>
            <person name="Kale V."/>
            <person name="Holt S."/>
            <person name="Cochrane G."/>
            <person name="Meng A."/>
            <person name="Brown T."/>
            <person name="Cohen L."/>
        </authorList>
    </citation>
    <scope>NUCLEOTIDE SEQUENCE</scope>
    <source>
        <strain evidence="2">WS</strain>
    </source>
</reference>
<feature type="compositionally biased region" description="Polar residues" evidence="1">
    <location>
        <begin position="7"/>
        <end position="27"/>
    </location>
</feature>
<evidence type="ECO:0000256" key="1">
    <source>
        <dbReference type="SAM" id="MobiDB-lite"/>
    </source>
</evidence>
<dbReference type="AlphaFoldDB" id="A0A7S1KP90"/>
<feature type="compositionally biased region" description="Basic and acidic residues" evidence="1">
    <location>
        <begin position="501"/>
        <end position="523"/>
    </location>
</feature>
<feature type="region of interest" description="Disordered" evidence="1">
    <location>
        <begin position="462"/>
        <end position="566"/>
    </location>
</feature>
<evidence type="ECO:0000313" key="2">
    <source>
        <dbReference type="EMBL" id="CAD9078515.1"/>
    </source>
</evidence>
<accession>A0A7S1KP90</accession>
<feature type="compositionally biased region" description="Polar residues" evidence="1">
    <location>
        <begin position="524"/>
        <end position="549"/>
    </location>
</feature>
<feature type="region of interest" description="Disordered" evidence="1">
    <location>
        <begin position="140"/>
        <end position="187"/>
    </location>
</feature>
<sequence length="566" mass="63286">MHFHSISGRSPQPSSNQRGSQAFSRGSSNDDHQEQNLSTSGLPSISALRAVSQNRNGVARTSHHAQQRTSMLQQATSGQQCHSSTHLQHTSSFPGQPAARYAVSDDGFPVNARTECTLFGHNRKDDGHLGYPSGNFSSHATGGAAVRNNAPHSTVEKYPSRKRKRFSVPRDSTQNLEHANDDLDTSSPPAKRLALHNHDEFVDFPPKDLPNDSGFPQEMFKLLSTKNLTLPQKFRLVEHSQSTQTQRLHGQLESMSRIVMKQSRILQRTMDELAEYKRREALYGSLSDPMLNITVDSAFLATFASDRPVGVMSKKLVELIHNEEVEFYPQGSFFCNRAFASLLKVELGDITHPKFCHRDIGQWKYVSALRQHPRVPLNTRFILYSGIQMITFKMPIEDRDGKIMFVKCDLHIGDVYTWFTYEMSSEFDTSLTVDGELVTDVKPIESLDHFQQEDSIMNMKTLTDAKRKSSSPTDDDKEDGRVQGEKCGSGLAFEETNLPDGDGRPNVVEDSKHSGENDNKDSGDASNTSPSSNESNHTNQISRKQQISDSFDRLFGETVKGESNEG</sequence>
<feature type="compositionally biased region" description="Basic and acidic residues" evidence="1">
    <location>
        <begin position="550"/>
        <end position="566"/>
    </location>
</feature>
<organism evidence="2">
    <name type="scientific">Percolomonas cosmopolitus</name>
    <dbReference type="NCBI Taxonomy" id="63605"/>
    <lineage>
        <taxon>Eukaryota</taxon>
        <taxon>Discoba</taxon>
        <taxon>Heterolobosea</taxon>
        <taxon>Tetramitia</taxon>
        <taxon>Eutetramitia</taxon>
        <taxon>Percolomonadidae</taxon>
        <taxon>Percolomonas</taxon>
    </lineage>
</organism>
<feature type="region of interest" description="Disordered" evidence="1">
    <location>
        <begin position="1"/>
        <end position="99"/>
    </location>
</feature>
<name>A0A7S1KP90_9EUKA</name>